<comment type="catalytic activity">
    <reaction evidence="10">
        <text>sn-glycerol 3-phosphate + O2 = dihydroxyacetone phosphate + H2O2</text>
        <dbReference type="Rhea" id="RHEA:18369"/>
        <dbReference type="ChEBI" id="CHEBI:15379"/>
        <dbReference type="ChEBI" id="CHEBI:16240"/>
        <dbReference type="ChEBI" id="CHEBI:57597"/>
        <dbReference type="ChEBI" id="CHEBI:57642"/>
        <dbReference type="EC" id="1.1.3.21"/>
    </reaction>
</comment>
<protein>
    <recommendedName>
        <fullName evidence="4">Alpha-glycerophosphate oxidase</fullName>
        <ecNumber evidence="3">1.1.3.21</ecNumber>
    </recommendedName>
    <alternativeName>
        <fullName evidence="9">Glycerol-3-phosphate oxidase</fullName>
    </alternativeName>
</protein>
<evidence type="ECO:0000256" key="10">
    <source>
        <dbReference type="ARBA" id="ARBA00049503"/>
    </source>
</evidence>
<dbReference type="InterPro" id="IPR036188">
    <property type="entry name" value="FAD/NAD-bd_sf"/>
</dbReference>
<organism evidence="13 14">
    <name type="scientific">Schleiferilactobacillus harbinensis DSM 16991</name>
    <dbReference type="NCBI Taxonomy" id="1122147"/>
    <lineage>
        <taxon>Bacteria</taxon>
        <taxon>Bacillati</taxon>
        <taxon>Bacillota</taxon>
        <taxon>Bacilli</taxon>
        <taxon>Lactobacillales</taxon>
        <taxon>Lactobacillaceae</taxon>
        <taxon>Schleiferilactobacillus</taxon>
    </lineage>
</organism>
<proteinExistence type="inferred from homology"/>
<dbReference type="InterPro" id="IPR006076">
    <property type="entry name" value="FAD-dep_OxRdtase"/>
</dbReference>
<dbReference type="AlphaFoldDB" id="A0A0R1XKU5"/>
<evidence type="ECO:0000256" key="4">
    <source>
        <dbReference type="ARBA" id="ARBA00021658"/>
    </source>
</evidence>
<evidence type="ECO:0000256" key="3">
    <source>
        <dbReference type="ARBA" id="ARBA00013104"/>
    </source>
</evidence>
<dbReference type="PANTHER" id="PTHR11985">
    <property type="entry name" value="GLYCEROL-3-PHOSPHATE DEHYDROGENASE"/>
    <property type="match status" value="1"/>
</dbReference>
<feature type="domain" description="FAD dependent oxidoreductase" evidence="11">
    <location>
        <begin position="21"/>
        <end position="352"/>
    </location>
</feature>
<dbReference type="Gene3D" id="1.10.8.870">
    <property type="entry name" value="Alpha-glycerophosphate oxidase, cap domain"/>
    <property type="match status" value="1"/>
</dbReference>
<dbReference type="Pfam" id="PF16901">
    <property type="entry name" value="DAO_C"/>
    <property type="match status" value="1"/>
</dbReference>
<dbReference type="Gene3D" id="3.50.50.60">
    <property type="entry name" value="FAD/NAD(P)-binding domain"/>
    <property type="match status" value="2"/>
</dbReference>
<dbReference type="InterPro" id="IPR000447">
    <property type="entry name" value="G3P_DH_FAD-dep"/>
</dbReference>
<dbReference type="GO" id="GO:0004369">
    <property type="term" value="F:glycerol-3-phosphate oxidase activity"/>
    <property type="evidence" value="ECO:0007669"/>
    <property type="project" value="UniProtKB-EC"/>
</dbReference>
<keyword evidence="8" id="KW-0560">Oxidoreductase</keyword>
<evidence type="ECO:0000256" key="5">
    <source>
        <dbReference type="ARBA" id="ARBA00022630"/>
    </source>
</evidence>
<dbReference type="PROSITE" id="PS00977">
    <property type="entry name" value="FAD_G3PDH_1"/>
    <property type="match status" value="1"/>
</dbReference>
<accession>A0A0R1XKU5</accession>
<dbReference type="eggNOG" id="COG0578">
    <property type="taxonomic scope" value="Bacteria"/>
</dbReference>
<evidence type="ECO:0000256" key="6">
    <source>
        <dbReference type="ARBA" id="ARBA00022798"/>
    </source>
</evidence>
<dbReference type="RefSeq" id="WP_027828104.1">
    <property type="nucleotide sequence ID" value="NZ_AUEH01000012.1"/>
</dbReference>
<keyword evidence="7" id="KW-0274">FAD</keyword>
<dbReference type="GO" id="GO:0006071">
    <property type="term" value="P:glycerol metabolic process"/>
    <property type="evidence" value="ECO:0007669"/>
    <property type="project" value="UniProtKB-KW"/>
</dbReference>
<dbReference type="GO" id="GO:0004368">
    <property type="term" value="F:glycerol-3-phosphate dehydrogenase (quinone) activity"/>
    <property type="evidence" value="ECO:0007669"/>
    <property type="project" value="InterPro"/>
</dbReference>
<comment type="similarity">
    <text evidence="2">Belongs to the FAD-dependent glycerol-3-phosphate dehydrogenase family.</text>
</comment>
<evidence type="ECO:0000313" key="14">
    <source>
        <dbReference type="Proteomes" id="UP000050949"/>
    </source>
</evidence>
<dbReference type="Gene3D" id="3.30.9.10">
    <property type="entry name" value="D-Amino Acid Oxidase, subunit A, domain 2"/>
    <property type="match status" value="1"/>
</dbReference>
<dbReference type="PATRIC" id="fig|1122147.4.peg.2568"/>
<dbReference type="SUPFAM" id="SSF54373">
    <property type="entry name" value="FAD-linked reductases, C-terminal domain"/>
    <property type="match status" value="1"/>
</dbReference>
<dbReference type="PRINTS" id="PR01001">
    <property type="entry name" value="FADG3PDH"/>
</dbReference>
<dbReference type="PANTHER" id="PTHR11985:SF35">
    <property type="entry name" value="ANAEROBIC GLYCEROL-3-PHOSPHATE DEHYDROGENASE SUBUNIT A"/>
    <property type="match status" value="1"/>
</dbReference>
<feature type="domain" description="Alpha-glycerophosphate oxidase C-terminal" evidence="12">
    <location>
        <begin position="467"/>
        <end position="589"/>
    </location>
</feature>
<dbReference type="Proteomes" id="UP000050949">
    <property type="component" value="Unassembled WGS sequence"/>
</dbReference>
<evidence type="ECO:0000256" key="2">
    <source>
        <dbReference type="ARBA" id="ARBA00007330"/>
    </source>
</evidence>
<evidence type="ECO:0000256" key="8">
    <source>
        <dbReference type="ARBA" id="ARBA00023002"/>
    </source>
</evidence>
<evidence type="ECO:0000259" key="12">
    <source>
        <dbReference type="Pfam" id="PF16901"/>
    </source>
</evidence>
<keyword evidence="5" id="KW-0285">Flavoprotein</keyword>
<evidence type="ECO:0000256" key="9">
    <source>
        <dbReference type="ARBA" id="ARBA00032349"/>
    </source>
</evidence>
<reference evidence="13 14" key="1">
    <citation type="journal article" date="2015" name="Genome Announc.">
        <title>Expanding the biotechnology potential of lactobacilli through comparative genomics of 213 strains and associated genera.</title>
        <authorList>
            <person name="Sun Z."/>
            <person name="Harris H.M."/>
            <person name="McCann A."/>
            <person name="Guo C."/>
            <person name="Argimon S."/>
            <person name="Zhang W."/>
            <person name="Yang X."/>
            <person name="Jeffery I.B."/>
            <person name="Cooney J.C."/>
            <person name="Kagawa T.F."/>
            <person name="Liu W."/>
            <person name="Song Y."/>
            <person name="Salvetti E."/>
            <person name="Wrobel A."/>
            <person name="Rasinkangas P."/>
            <person name="Parkhill J."/>
            <person name="Rea M.C."/>
            <person name="O'Sullivan O."/>
            <person name="Ritari J."/>
            <person name="Douillard F.P."/>
            <person name="Paul Ross R."/>
            <person name="Yang R."/>
            <person name="Briner A.E."/>
            <person name="Felis G.E."/>
            <person name="de Vos W.M."/>
            <person name="Barrangou R."/>
            <person name="Klaenhammer T.R."/>
            <person name="Caufield P.W."/>
            <person name="Cui Y."/>
            <person name="Zhang H."/>
            <person name="O'Toole P.W."/>
        </authorList>
    </citation>
    <scope>NUCLEOTIDE SEQUENCE [LARGE SCALE GENOMIC DNA]</scope>
    <source>
        <strain evidence="13 14">DSM 16991</strain>
    </source>
</reference>
<keyword evidence="6" id="KW-0319">Glycerol metabolism</keyword>
<dbReference type="EMBL" id="AZFW01000048">
    <property type="protein sequence ID" value="KRM27475.1"/>
    <property type="molecule type" value="Genomic_DNA"/>
</dbReference>
<dbReference type="Pfam" id="PF01266">
    <property type="entry name" value="DAO"/>
    <property type="match status" value="1"/>
</dbReference>
<evidence type="ECO:0000259" key="11">
    <source>
        <dbReference type="Pfam" id="PF01266"/>
    </source>
</evidence>
<evidence type="ECO:0000256" key="1">
    <source>
        <dbReference type="ARBA" id="ARBA00001974"/>
    </source>
</evidence>
<sequence length="618" mass="67027">MAFSKNTRKQTIENLKHTDLDLLIVGGGITGAGVAIQAAASGVKTGLIEMQDFAEGTSSRSTKLVHGGIRYLKTFDVGVVADTVKERAVVQGIAPHIPRPFPMLMPIYDEPGSTFDMFSVKIAMNLYDQLADVEGSQYANYTVTKDEVLQREPHIEATGLQGGGVYLDYVNNDARLVIENIKEADELGAEVASHVQATGVIYNEAGQVAGLHAKDLLTGEEFDIHAKLVINTTGPWSDKFKSLDGKENQAPTLRPTKGVHLVVDGSRLPVPQPTYMDTGLNDGRMFFVVPREGKTYFGTTDTDYTGDYKHPRVEQSDVDYLLKVINTRYPDAHITIDDIEASWAGLRPLIANNSSSDYNGGGANKGKVSDASFNALIKTVDDYEDKTATREDVERAISKLETAHAEAAGLTPSQVSRGSSLTRATDGMITLSGGKITDYRKMAAGALALIRRLLADKFHVETKEIDSKKLQVSGGHFDPTNAEATMKFYARIAADAGLPDADAKDLANRFGSNTGRVVTYLEGGAAPGLSLKETISLRYSVNEEMTLTPVDYLLRRTNAILFHAETLAALKQPVIDEMARLLGWDEDEKAIQLARLNAAIDESALAYLKKAATPAITH</sequence>
<gene>
    <name evidence="13" type="ORF">FC91_GL002487</name>
</gene>
<evidence type="ECO:0000256" key="7">
    <source>
        <dbReference type="ARBA" id="ARBA00022827"/>
    </source>
</evidence>
<dbReference type="InterPro" id="IPR031656">
    <property type="entry name" value="DAO_C"/>
</dbReference>
<evidence type="ECO:0000313" key="13">
    <source>
        <dbReference type="EMBL" id="KRM27475.1"/>
    </source>
</evidence>
<comment type="cofactor">
    <cofactor evidence="1">
        <name>FAD</name>
        <dbReference type="ChEBI" id="CHEBI:57692"/>
    </cofactor>
</comment>
<dbReference type="EC" id="1.1.3.21" evidence="3"/>
<dbReference type="OrthoDB" id="9766796at2"/>
<name>A0A0R1XKU5_9LACO</name>
<dbReference type="InterPro" id="IPR038299">
    <property type="entry name" value="DAO_C_sf"/>
</dbReference>
<dbReference type="NCBIfam" id="NF033461">
    <property type="entry name" value="glycerol3P_ox_1"/>
    <property type="match status" value="1"/>
</dbReference>
<dbReference type="SUPFAM" id="SSF51905">
    <property type="entry name" value="FAD/NAD(P)-binding domain"/>
    <property type="match status" value="1"/>
</dbReference>
<dbReference type="GO" id="GO:0046168">
    <property type="term" value="P:glycerol-3-phosphate catabolic process"/>
    <property type="evidence" value="ECO:0007669"/>
    <property type="project" value="TreeGrafter"/>
</dbReference>
<comment type="caution">
    <text evidence="13">The sequence shown here is derived from an EMBL/GenBank/DDBJ whole genome shotgun (WGS) entry which is preliminary data.</text>
</comment>